<dbReference type="SMART" id="SM00320">
    <property type="entry name" value="WD40"/>
    <property type="match status" value="2"/>
</dbReference>
<reference evidence="2 3" key="1">
    <citation type="submission" date="2018-11" db="EMBL/GenBank/DDBJ databases">
        <authorList>
            <consortium name="Pathogen Informatics"/>
        </authorList>
    </citation>
    <scope>NUCLEOTIDE SEQUENCE [LARGE SCALE GENOMIC DNA]</scope>
</reference>
<dbReference type="InterPro" id="IPR015943">
    <property type="entry name" value="WD40/YVTN_repeat-like_dom_sf"/>
</dbReference>
<gene>
    <name evidence="2" type="ORF">DILT_LOCUS16257</name>
</gene>
<organism evidence="2 3">
    <name type="scientific">Dibothriocephalus latus</name>
    <name type="common">Fish tapeworm</name>
    <name type="synonym">Diphyllobothrium latum</name>
    <dbReference type="NCBI Taxonomy" id="60516"/>
    <lineage>
        <taxon>Eukaryota</taxon>
        <taxon>Metazoa</taxon>
        <taxon>Spiralia</taxon>
        <taxon>Lophotrochozoa</taxon>
        <taxon>Platyhelminthes</taxon>
        <taxon>Cestoda</taxon>
        <taxon>Eucestoda</taxon>
        <taxon>Diphyllobothriidea</taxon>
        <taxon>Diphyllobothriidae</taxon>
        <taxon>Dibothriocephalus</taxon>
    </lineage>
</organism>
<accession>A0A3P7NTC5</accession>
<dbReference type="PROSITE" id="PS50082">
    <property type="entry name" value="WD_REPEATS_2"/>
    <property type="match status" value="1"/>
</dbReference>
<dbReference type="EMBL" id="UYRU01083884">
    <property type="protein sequence ID" value="VDN33531.1"/>
    <property type="molecule type" value="Genomic_DNA"/>
</dbReference>
<dbReference type="Proteomes" id="UP000281553">
    <property type="component" value="Unassembled WGS sequence"/>
</dbReference>
<dbReference type="AlphaFoldDB" id="A0A3P7NTC5"/>
<keyword evidence="1" id="KW-0853">WD repeat</keyword>
<feature type="repeat" description="WD" evidence="1">
    <location>
        <begin position="5"/>
        <end position="38"/>
    </location>
</feature>
<dbReference type="Gene3D" id="2.130.10.10">
    <property type="entry name" value="YVTN repeat-like/Quinoprotein amine dehydrogenase"/>
    <property type="match status" value="1"/>
</dbReference>
<name>A0A3P7NTC5_DIBLA</name>
<sequence length="92" mass="9917">MVGSQVGDTRPLTCCKFSPDGSLLATSSMSGLCRLWSLPDCQLKQNLRGHTAGACSIAWHPQAGLQANQQISLASSAQVRLDPLRCFVYLRP</sequence>
<dbReference type="OrthoDB" id="540662at2759"/>
<protein>
    <submittedName>
        <fullName evidence="2">Uncharacterized protein</fullName>
    </submittedName>
</protein>
<dbReference type="GO" id="GO:0030621">
    <property type="term" value="F:U4 snRNA binding"/>
    <property type="evidence" value="ECO:0007669"/>
    <property type="project" value="TreeGrafter"/>
</dbReference>
<dbReference type="InterPro" id="IPR036322">
    <property type="entry name" value="WD40_repeat_dom_sf"/>
</dbReference>
<dbReference type="GO" id="GO:0000398">
    <property type="term" value="P:mRNA splicing, via spliceosome"/>
    <property type="evidence" value="ECO:0007669"/>
    <property type="project" value="TreeGrafter"/>
</dbReference>
<dbReference type="Pfam" id="PF00400">
    <property type="entry name" value="WD40"/>
    <property type="match status" value="1"/>
</dbReference>
<evidence type="ECO:0000313" key="2">
    <source>
        <dbReference type="EMBL" id="VDN33531.1"/>
    </source>
</evidence>
<dbReference type="SUPFAM" id="SSF50978">
    <property type="entry name" value="WD40 repeat-like"/>
    <property type="match status" value="1"/>
</dbReference>
<dbReference type="GO" id="GO:0017070">
    <property type="term" value="F:U6 snRNA binding"/>
    <property type="evidence" value="ECO:0007669"/>
    <property type="project" value="TreeGrafter"/>
</dbReference>
<evidence type="ECO:0000256" key="1">
    <source>
        <dbReference type="PROSITE-ProRule" id="PRU00221"/>
    </source>
</evidence>
<keyword evidence="3" id="KW-1185">Reference proteome</keyword>
<dbReference type="PANTHER" id="PTHR19846:SF0">
    <property type="entry name" value="PRE-MRNA PROCESSING FACTOR 4"/>
    <property type="match status" value="1"/>
</dbReference>
<dbReference type="PANTHER" id="PTHR19846">
    <property type="entry name" value="WD40 REPEAT PROTEIN"/>
    <property type="match status" value="1"/>
</dbReference>
<dbReference type="GO" id="GO:0046540">
    <property type="term" value="C:U4/U6 x U5 tri-snRNP complex"/>
    <property type="evidence" value="ECO:0007669"/>
    <property type="project" value="TreeGrafter"/>
</dbReference>
<evidence type="ECO:0000313" key="3">
    <source>
        <dbReference type="Proteomes" id="UP000281553"/>
    </source>
</evidence>
<proteinExistence type="predicted"/>
<dbReference type="InterPro" id="IPR001680">
    <property type="entry name" value="WD40_rpt"/>
</dbReference>